<organism evidence="1 3">
    <name type="scientific">Puccinia coronata f. sp. avenae</name>
    <dbReference type="NCBI Taxonomy" id="200324"/>
    <lineage>
        <taxon>Eukaryota</taxon>
        <taxon>Fungi</taxon>
        <taxon>Dikarya</taxon>
        <taxon>Basidiomycota</taxon>
        <taxon>Pucciniomycotina</taxon>
        <taxon>Pucciniomycetes</taxon>
        <taxon>Pucciniales</taxon>
        <taxon>Pucciniaceae</taxon>
        <taxon>Puccinia</taxon>
    </lineage>
</organism>
<protein>
    <submittedName>
        <fullName evidence="1">Uncharacterized protein</fullName>
    </submittedName>
</protein>
<reference evidence="1 3" key="1">
    <citation type="submission" date="2017-11" db="EMBL/GenBank/DDBJ databases">
        <title>De novo assembly and phasing of dikaryotic genomes from two isolates of Puccinia coronata f. sp. avenae, the causal agent of oat crown rust.</title>
        <authorList>
            <person name="Miller M.E."/>
            <person name="Zhang Y."/>
            <person name="Omidvar V."/>
            <person name="Sperschneider J."/>
            <person name="Schwessinger B."/>
            <person name="Raley C."/>
            <person name="Palmer J.M."/>
            <person name="Garnica D."/>
            <person name="Upadhyaya N."/>
            <person name="Rathjen J."/>
            <person name="Taylor J.M."/>
            <person name="Park R.F."/>
            <person name="Dodds P.N."/>
            <person name="Hirsch C.D."/>
            <person name="Kianian S.F."/>
            <person name="Figueroa M."/>
        </authorList>
    </citation>
    <scope>NUCLEOTIDE SEQUENCE [LARGE SCALE GENOMIC DNA]</scope>
    <source>
        <strain evidence="1">12NC29</strain>
    </source>
</reference>
<name>A0A2N5RZE5_9BASI</name>
<proteinExistence type="predicted"/>
<evidence type="ECO:0000313" key="2">
    <source>
        <dbReference type="EMBL" id="PLW42111.1"/>
    </source>
</evidence>
<dbReference type="Proteomes" id="UP000235388">
    <property type="component" value="Unassembled WGS sequence"/>
</dbReference>
<dbReference type="AlphaFoldDB" id="A0A2N5RZE5"/>
<dbReference type="EMBL" id="PGCJ01000161">
    <property type="protein sequence ID" value="PLW42111.1"/>
    <property type="molecule type" value="Genomic_DNA"/>
</dbReference>
<dbReference type="EMBL" id="PGCJ01001323">
    <property type="protein sequence ID" value="PLW06376.1"/>
    <property type="molecule type" value="Genomic_DNA"/>
</dbReference>
<accession>A0A2N5RZE5</accession>
<gene>
    <name evidence="2" type="ORF">PCANC_10959</name>
    <name evidence="1" type="ORF">PCANC_24995</name>
</gene>
<keyword evidence="3" id="KW-1185">Reference proteome</keyword>
<evidence type="ECO:0000313" key="1">
    <source>
        <dbReference type="EMBL" id="PLW06376.1"/>
    </source>
</evidence>
<sequence>MLPAHMQPTICIGGWFTTSLRFLISCASDTFCSCRFHALRPTPAHRRYLLLHAATQRPLLCPQQAMLTIYA</sequence>
<comment type="caution">
    <text evidence="1">The sequence shown here is derived from an EMBL/GenBank/DDBJ whole genome shotgun (WGS) entry which is preliminary data.</text>
</comment>
<evidence type="ECO:0000313" key="3">
    <source>
        <dbReference type="Proteomes" id="UP000235388"/>
    </source>
</evidence>